<dbReference type="InterPro" id="IPR046958">
    <property type="entry name" value="RBK1/2/STUNTED"/>
</dbReference>
<evidence type="ECO:0000313" key="3">
    <source>
        <dbReference type="EMBL" id="MCD7463209.1"/>
    </source>
</evidence>
<organism evidence="3 4">
    <name type="scientific">Datura stramonium</name>
    <name type="common">Jimsonweed</name>
    <name type="synonym">Common thornapple</name>
    <dbReference type="NCBI Taxonomy" id="4076"/>
    <lineage>
        <taxon>Eukaryota</taxon>
        <taxon>Viridiplantae</taxon>
        <taxon>Streptophyta</taxon>
        <taxon>Embryophyta</taxon>
        <taxon>Tracheophyta</taxon>
        <taxon>Spermatophyta</taxon>
        <taxon>Magnoliopsida</taxon>
        <taxon>eudicotyledons</taxon>
        <taxon>Gunneridae</taxon>
        <taxon>Pentapetalae</taxon>
        <taxon>asterids</taxon>
        <taxon>lamiids</taxon>
        <taxon>Solanales</taxon>
        <taxon>Solanaceae</taxon>
        <taxon>Solanoideae</taxon>
        <taxon>Datureae</taxon>
        <taxon>Datura</taxon>
    </lineage>
</organism>
<evidence type="ECO:0000259" key="2">
    <source>
        <dbReference type="PROSITE" id="PS50011"/>
    </source>
</evidence>
<dbReference type="Gene3D" id="3.30.200.20">
    <property type="entry name" value="Phosphorylase Kinase, domain 1"/>
    <property type="match status" value="1"/>
</dbReference>
<feature type="signal peptide" evidence="1">
    <location>
        <begin position="1"/>
        <end position="17"/>
    </location>
</feature>
<dbReference type="SUPFAM" id="SSF56112">
    <property type="entry name" value="Protein kinase-like (PK-like)"/>
    <property type="match status" value="1"/>
</dbReference>
<dbReference type="Proteomes" id="UP000823775">
    <property type="component" value="Unassembled WGS sequence"/>
</dbReference>
<feature type="chain" id="PRO_5046348415" evidence="1">
    <location>
        <begin position="18"/>
        <end position="203"/>
    </location>
</feature>
<comment type="caution">
    <text evidence="3">The sequence shown here is derived from an EMBL/GenBank/DDBJ whole genome shotgun (WGS) entry which is preliminary data.</text>
</comment>
<dbReference type="InterPro" id="IPR000719">
    <property type="entry name" value="Prot_kinase_dom"/>
</dbReference>
<keyword evidence="4" id="KW-1185">Reference proteome</keyword>
<dbReference type="InterPro" id="IPR011009">
    <property type="entry name" value="Kinase-like_dom_sf"/>
</dbReference>
<dbReference type="PROSITE" id="PS50011">
    <property type="entry name" value="PROTEIN_KINASE_DOM"/>
    <property type="match status" value="1"/>
</dbReference>
<reference evidence="3 4" key="1">
    <citation type="journal article" date="2021" name="BMC Genomics">
        <title>Datura genome reveals duplications of psychoactive alkaloid biosynthetic genes and high mutation rate following tissue culture.</title>
        <authorList>
            <person name="Rajewski A."/>
            <person name="Carter-House D."/>
            <person name="Stajich J."/>
            <person name="Litt A."/>
        </authorList>
    </citation>
    <scope>NUCLEOTIDE SEQUENCE [LARGE SCALE GENOMIC DNA]</scope>
    <source>
        <strain evidence="3">AR-01</strain>
    </source>
</reference>
<proteinExistence type="predicted"/>
<keyword evidence="1" id="KW-0732">Signal</keyword>
<accession>A0ABS8SXN3</accession>
<dbReference type="PANTHER" id="PTHR47987">
    <property type="entry name" value="OS08G0249100 PROTEIN"/>
    <property type="match status" value="1"/>
</dbReference>
<protein>
    <submittedName>
        <fullName evidence="3">Ribokinase</fullName>
    </submittedName>
</protein>
<evidence type="ECO:0000313" key="4">
    <source>
        <dbReference type="Proteomes" id="UP000823775"/>
    </source>
</evidence>
<dbReference type="PANTHER" id="PTHR47987:SF28">
    <property type="entry name" value="RECEPTOR-LIKE CYTOSOLIC SERINE_THREONINE-PROTEIN KINASE RBK1"/>
    <property type="match status" value="1"/>
</dbReference>
<evidence type="ECO:0000256" key="1">
    <source>
        <dbReference type="SAM" id="SignalP"/>
    </source>
</evidence>
<gene>
    <name evidence="3" type="primary">RBK1_3</name>
    <name evidence="3" type="ORF">HAX54_050159</name>
</gene>
<dbReference type="EMBL" id="JACEIK010000872">
    <property type="protein sequence ID" value="MCD7463209.1"/>
    <property type="molecule type" value="Genomic_DNA"/>
</dbReference>
<name>A0ABS8SXN3_DATST</name>
<feature type="domain" description="Protein kinase" evidence="2">
    <location>
        <begin position="21"/>
        <end position="203"/>
    </location>
</feature>
<sequence>MLLIVMISQSLLGGILAMGNLPATDNFSPGGHAEVYKGCLSDGQVIAVKKITKQEKNDEDKVDEFLSELGIIAHINHPNAAKLIGYSADVWFVSCSSVPALWKPRSLIHGAVFPLKTSYAKPLLQKNNIKEIADPRLGDDYDVVEMKRAMFTALSCLHHLPDIRPNMKKQMVYIFFESAGCSAIERCERPVNMKQRSMGGREH</sequence>